<keyword evidence="9 12" id="KW-0560">Oxidoreductase</keyword>
<evidence type="ECO:0000256" key="15">
    <source>
        <dbReference type="PIRSR" id="PIRSR006621-2"/>
    </source>
</evidence>
<name>A0A917GKH8_9GAMM</name>
<evidence type="ECO:0000256" key="9">
    <source>
        <dbReference type="ARBA" id="ARBA00023002"/>
    </source>
</evidence>
<dbReference type="InterPro" id="IPR001269">
    <property type="entry name" value="DUS_fam"/>
</dbReference>
<evidence type="ECO:0000259" key="16">
    <source>
        <dbReference type="Pfam" id="PF01207"/>
    </source>
</evidence>
<dbReference type="GO" id="GO:0010181">
    <property type="term" value="F:FMN binding"/>
    <property type="evidence" value="ECO:0007669"/>
    <property type="project" value="UniProtKB-UniRule"/>
</dbReference>
<protein>
    <recommendedName>
        <fullName evidence="12">tRNA-dihydrouridine synthase B</fullName>
        <ecNumber evidence="12">1.3.1.-</ecNumber>
    </recommendedName>
</protein>
<evidence type="ECO:0000256" key="3">
    <source>
        <dbReference type="ARBA" id="ARBA00022555"/>
    </source>
</evidence>
<dbReference type="InterPro" id="IPR032887">
    <property type="entry name" value="DusB"/>
</dbReference>
<evidence type="ECO:0000256" key="6">
    <source>
        <dbReference type="ARBA" id="ARBA00022694"/>
    </source>
</evidence>
<feature type="binding site" evidence="12">
    <location>
        <begin position="204"/>
        <end position="206"/>
    </location>
    <ligand>
        <name>FMN</name>
        <dbReference type="ChEBI" id="CHEBI:58210"/>
    </ligand>
</feature>
<comment type="caution">
    <text evidence="12">Lacks conserved residue(s) required for the propagation of feature annotation.</text>
</comment>
<evidence type="ECO:0000256" key="8">
    <source>
        <dbReference type="ARBA" id="ARBA00022884"/>
    </source>
</evidence>
<evidence type="ECO:0000256" key="14">
    <source>
        <dbReference type="PIRSR" id="PIRSR006621-1"/>
    </source>
</evidence>
<dbReference type="EC" id="1.3.1.-" evidence="12"/>
<dbReference type="GO" id="GO:0000049">
    <property type="term" value="F:tRNA binding"/>
    <property type="evidence" value="ECO:0007669"/>
    <property type="project" value="UniProtKB-UniRule"/>
</dbReference>
<feature type="binding site" evidence="15">
    <location>
        <position position="173"/>
    </location>
    <ligand>
        <name>FMN</name>
        <dbReference type="ChEBI" id="CHEBI:58210"/>
    </ligand>
</feature>
<gene>
    <name evidence="12 17" type="primary">dusB</name>
    <name evidence="17" type="ORF">GCM10011403_03500</name>
</gene>
<dbReference type="AlphaFoldDB" id="A0A917GKH8"/>
<dbReference type="Gene3D" id="1.10.1200.80">
    <property type="entry name" value="Putative flavin oxidoreducatase, domain 2"/>
    <property type="match status" value="1"/>
</dbReference>
<comment type="cofactor">
    <cofactor evidence="1 12 13 15">
        <name>FMN</name>
        <dbReference type="ChEBI" id="CHEBI:58210"/>
    </cofactor>
</comment>
<dbReference type="Gene3D" id="3.20.20.70">
    <property type="entry name" value="Aldolase class I"/>
    <property type="match status" value="1"/>
</dbReference>
<dbReference type="Proteomes" id="UP000627715">
    <property type="component" value="Unassembled WGS sequence"/>
</dbReference>
<dbReference type="InterPro" id="IPR004652">
    <property type="entry name" value="DusB-like"/>
</dbReference>
<evidence type="ECO:0000313" key="17">
    <source>
        <dbReference type="EMBL" id="GGG49682.1"/>
    </source>
</evidence>
<organism evidence="17 18">
    <name type="scientific">Pseudohongiella nitratireducens</name>
    <dbReference type="NCBI Taxonomy" id="1768907"/>
    <lineage>
        <taxon>Bacteria</taxon>
        <taxon>Pseudomonadati</taxon>
        <taxon>Pseudomonadota</taxon>
        <taxon>Gammaproteobacteria</taxon>
        <taxon>Pseudomonadales</taxon>
        <taxon>Pseudohongiellaceae</taxon>
        <taxon>Pseudohongiella</taxon>
    </lineage>
</organism>
<dbReference type="NCBIfam" id="TIGR00737">
    <property type="entry name" value="nifR3_yhdG"/>
    <property type="match status" value="1"/>
</dbReference>
<dbReference type="HAMAP" id="MF_02042">
    <property type="entry name" value="DusB_subfam"/>
    <property type="match status" value="1"/>
</dbReference>
<keyword evidence="4 12" id="KW-0285">Flavoprotein</keyword>
<comment type="caution">
    <text evidence="17">The sequence shown here is derived from an EMBL/GenBank/DDBJ whole genome shotgun (WGS) entry which is preliminary data.</text>
</comment>
<dbReference type="PANTHER" id="PTHR45846:SF1">
    <property type="entry name" value="TRNA-DIHYDROURIDINE(47) SYNTHASE [NAD(P)(+)]-LIKE"/>
    <property type="match status" value="1"/>
</dbReference>
<evidence type="ECO:0000256" key="1">
    <source>
        <dbReference type="ARBA" id="ARBA00001917"/>
    </source>
</evidence>
<dbReference type="PROSITE" id="PS01136">
    <property type="entry name" value="UPF0034"/>
    <property type="match status" value="1"/>
</dbReference>
<dbReference type="GO" id="GO:0017150">
    <property type="term" value="F:tRNA dihydrouridine synthase activity"/>
    <property type="evidence" value="ECO:0007669"/>
    <property type="project" value="UniProtKB-UniRule"/>
</dbReference>
<feature type="binding site" evidence="15">
    <location>
        <begin position="20"/>
        <end position="22"/>
    </location>
    <ligand>
        <name>FMN</name>
        <dbReference type="ChEBI" id="CHEBI:58210"/>
    </ligand>
</feature>
<evidence type="ECO:0000313" key="18">
    <source>
        <dbReference type="Proteomes" id="UP000627715"/>
    </source>
</evidence>
<evidence type="ECO:0000256" key="10">
    <source>
        <dbReference type="ARBA" id="ARBA00048205"/>
    </source>
</evidence>
<evidence type="ECO:0000256" key="12">
    <source>
        <dbReference type="HAMAP-Rule" id="MF_02042"/>
    </source>
</evidence>
<feature type="binding site" evidence="12 15">
    <location>
        <position position="74"/>
    </location>
    <ligand>
        <name>FMN</name>
        <dbReference type="ChEBI" id="CHEBI:58210"/>
    </ligand>
</feature>
<feature type="binding site" evidence="12 15">
    <location>
        <begin position="228"/>
        <end position="229"/>
    </location>
    <ligand>
        <name>FMN</name>
        <dbReference type="ChEBI" id="CHEBI:58210"/>
    </ligand>
</feature>
<sequence>MTQPFSLGKYELDCPVILAPMVGVSDLPFREICKQQGATLTIAEMVPADTSVWHTEKNRLRMKRSGRTGPDIVQIAGFDPEMMAEAARQNVELGAEVIDINMGCPAKKVLKRASGSALLQDPELVESILRAVVSAVDVPVTLKTRTGWSRTMRNGRDIAKIAEDCGITMLSIHGRTRECRFVGEVEYDTIAEIKQAVSIPVIANGDINTPEQAKRVLEYTGADGVMIGRAAQGQPWIFRQINEFLKTGTASLSPEPEQISTLMQDHIRALHAFYGDFKGALFARKHIDWYSKVLPGGEPLKARFMSSKDASEQRDMLSNYHEQIPNLT</sequence>
<dbReference type="SUPFAM" id="SSF51395">
    <property type="entry name" value="FMN-linked oxidoreductases"/>
    <property type="match status" value="1"/>
</dbReference>
<keyword evidence="15" id="KW-0547">Nucleotide-binding</keyword>
<keyword evidence="7 12" id="KW-0521">NADP</keyword>
<keyword evidence="18" id="KW-1185">Reference proteome</keyword>
<dbReference type="InterPro" id="IPR024036">
    <property type="entry name" value="tRNA-dHydroUridine_Synthase_C"/>
</dbReference>
<evidence type="ECO:0000256" key="2">
    <source>
        <dbReference type="ARBA" id="ARBA00002790"/>
    </source>
</evidence>
<dbReference type="PIRSF" id="PIRSF006621">
    <property type="entry name" value="Dus"/>
    <property type="match status" value="1"/>
</dbReference>
<evidence type="ECO:0000256" key="4">
    <source>
        <dbReference type="ARBA" id="ARBA00022630"/>
    </source>
</evidence>
<dbReference type="CDD" id="cd02801">
    <property type="entry name" value="DUS_like_FMN"/>
    <property type="match status" value="1"/>
</dbReference>
<comment type="similarity">
    <text evidence="13">Belongs to the dus family.</text>
</comment>
<feature type="active site" description="Proton donor" evidence="12 14">
    <location>
        <position position="104"/>
    </location>
</feature>
<evidence type="ECO:0000256" key="7">
    <source>
        <dbReference type="ARBA" id="ARBA00022857"/>
    </source>
</evidence>
<dbReference type="PANTHER" id="PTHR45846">
    <property type="entry name" value="TRNA-DIHYDROURIDINE(47) SYNTHASE [NAD(P)(+)]-LIKE"/>
    <property type="match status" value="1"/>
</dbReference>
<comment type="similarity">
    <text evidence="12">Belongs to the Dus family. DusB subfamily.</text>
</comment>
<dbReference type="InterPro" id="IPR035587">
    <property type="entry name" value="DUS-like_FMN-bd"/>
</dbReference>
<feature type="binding site" evidence="12 15">
    <location>
        <position position="143"/>
    </location>
    <ligand>
        <name>FMN</name>
        <dbReference type="ChEBI" id="CHEBI:58210"/>
    </ligand>
</feature>
<keyword evidence="3 12" id="KW-0820">tRNA-binding</keyword>
<dbReference type="InterPro" id="IPR013785">
    <property type="entry name" value="Aldolase_TIM"/>
</dbReference>
<evidence type="ECO:0000256" key="13">
    <source>
        <dbReference type="PIRNR" id="PIRNR006621"/>
    </source>
</evidence>
<comment type="function">
    <text evidence="2 12 13">Catalyzes the synthesis of 5,6-dihydrouridine (D), a modified base found in the D-loop of most tRNAs, via the reduction of the C5-C6 double bond in target uridines.</text>
</comment>
<dbReference type="OrthoDB" id="9764501at2"/>
<proteinExistence type="inferred from homology"/>
<keyword evidence="8 12" id="KW-0694">RNA-binding</keyword>
<dbReference type="Pfam" id="PF01207">
    <property type="entry name" value="Dus"/>
    <property type="match status" value="1"/>
</dbReference>
<evidence type="ECO:0000256" key="11">
    <source>
        <dbReference type="ARBA" id="ARBA00048802"/>
    </source>
</evidence>
<keyword evidence="6 12" id="KW-0819">tRNA processing</keyword>
<dbReference type="RefSeq" id="WP_068812012.1">
    <property type="nucleotide sequence ID" value="NZ_BMIY01000002.1"/>
</dbReference>
<comment type="catalytic activity">
    <reaction evidence="11 12">
        <text>a 5,6-dihydrouridine in tRNA + NAD(+) = a uridine in tRNA + NADH + H(+)</text>
        <dbReference type="Rhea" id="RHEA:54452"/>
        <dbReference type="Rhea" id="RHEA-COMP:13339"/>
        <dbReference type="Rhea" id="RHEA-COMP:13887"/>
        <dbReference type="ChEBI" id="CHEBI:15378"/>
        <dbReference type="ChEBI" id="CHEBI:57540"/>
        <dbReference type="ChEBI" id="CHEBI:57945"/>
        <dbReference type="ChEBI" id="CHEBI:65315"/>
        <dbReference type="ChEBI" id="CHEBI:74443"/>
    </reaction>
</comment>
<evidence type="ECO:0000256" key="5">
    <source>
        <dbReference type="ARBA" id="ARBA00022643"/>
    </source>
</evidence>
<feature type="domain" description="DUS-like FMN-binding" evidence="16">
    <location>
        <begin position="17"/>
        <end position="318"/>
    </location>
</feature>
<comment type="catalytic activity">
    <reaction evidence="10 12">
        <text>a 5,6-dihydrouridine in tRNA + NADP(+) = a uridine in tRNA + NADPH + H(+)</text>
        <dbReference type="Rhea" id="RHEA:23624"/>
        <dbReference type="Rhea" id="RHEA-COMP:13339"/>
        <dbReference type="Rhea" id="RHEA-COMP:13887"/>
        <dbReference type="ChEBI" id="CHEBI:15378"/>
        <dbReference type="ChEBI" id="CHEBI:57783"/>
        <dbReference type="ChEBI" id="CHEBI:58349"/>
        <dbReference type="ChEBI" id="CHEBI:65315"/>
        <dbReference type="ChEBI" id="CHEBI:74443"/>
    </reaction>
</comment>
<dbReference type="GO" id="GO:0050660">
    <property type="term" value="F:flavin adenine dinucleotide binding"/>
    <property type="evidence" value="ECO:0007669"/>
    <property type="project" value="InterPro"/>
</dbReference>
<keyword evidence="5 12" id="KW-0288">FMN</keyword>
<dbReference type="InterPro" id="IPR018517">
    <property type="entry name" value="tRNA_hU_synthase_CS"/>
</dbReference>
<accession>A0A917GKH8</accession>
<dbReference type="EMBL" id="BMIY01000002">
    <property type="protein sequence ID" value="GGG49682.1"/>
    <property type="molecule type" value="Genomic_DNA"/>
</dbReference>
<reference evidence="17" key="2">
    <citation type="submission" date="2020-09" db="EMBL/GenBank/DDBJ databases">
        <authorList>
            <person name="Sun Q."/>
            <person name="Zhou Y."/>
        </authorList>
    </citation>
    <scope>NUCLEOTIDE SEQUENCE</scope>
    <source>
        <strain evidence="17">CGMCC 1.15425</strain>
    </source>
</reference>
<reference evidence="17" key="1">
    <citation type="journal article" date="2014" name="Int. J. Syst. Evol. Microbiol.">
        <title>Complete genome sequence of Corynebacterium casei LMG S-19264T (=DSM 44701T), isolated from a smear-ripened cheese.</title>
        <authorList>
            <consortium name="US DOE Joint Genome Institute (JGI-PGF)"/>
            <person name="Walter F."/>
            <person name="Albersmeier A."/>
            <person name="Kalinowski J."/>
            <person name="Ruckert C."/>
        </authorList>
    </citation>
    <scope>NUCLEOTIDE SEQUENCE</scope>
    <source>
        <strain evidence="17">CGMCC 1.15425</strain>
    </source>
</reference>